<dbReference type="AlphaFoldDB" id="A0A0C2C618"/>
<dbReference type="EMBL" id="KN745583">
    <property type="protein sequence ID" value="KIH51738.1"/>
    <property type="molecule type" value="Genomic_DNA"/>
</dbReference>
<organism evidence="1 2">
    <name type="scientific">Ancylostoma duodenale</name>
    <dbReference type="NCBI Taxonomy" id="51022"/>
    <lineage>
        <taxon>Eukaryota</taxon>
        <taxon>Metazoa</taxon>
        <taxon>Ecdysozoa</taxon>
        <taxon>Nematoda</taxon>
        <taxon>Chromadorea</taxon>
        <taxon>Rhabditida</taxon>
        <taxon>Rhabditina</taxon>
        <taxon>Rhabditomorpha</taxon>
        <taxon>Strongyloidea</taxon>
        <taxon>Ancylostomatidae</taxon>
        <taxon>Ancylostomatinae</taxon>
        <taxon>Ancylostoma</taxon>
    </lineage>
</organism>
<evidence type="ECO:0000313" key="1">
    <source>
        <dbReference type="EMBL" id="KIH51738.1"/>
    </source>
</evidence>
<sequence>MMAWARVRDTIFRLPLGKNVHIFSLSCFSARRVIDTAFEFLRRFAVLQKPLQLEPIRGGRLVTSLLILHNLIAWKQDVAKYVERYPPPTEPLTNLQPIPQAGPAQARQARDRIVQHYDNLYGVLL</sequence>
<reference evidence="1 2" key="1">
    <citation type="submission" date="2013-12" db="EMBL/GenBank/DDBJ databases">
        <title>Draft genome of the parsitic nematode Ancylostoma duodenale.</title>
        <authorList>
            <person name="Mitreva M."/>
        </authorList>
    </citation>
    <scope>NUCLEOTIDE SEQUENCE [LARGE SCALE GENOMIC DNA]</scope>
    <source>
        <strain evidence="1 2">Zhejiang</strain>
    </source>
</reference>
<dbReference type="OrthoDB" id="5874107at2759"/>
<evidence type="ECO:0000313" key="2">
    <source>
        <dbReference type="Proteomes" id="UP000054047"/>
    </source>
</evidence>
<gene>
    <name evidence="1" type="ORF">ANCDUO_18170</name>
</gene>
<keyword evidence="2" id="KW-1185">Reference proteome</keyword>
<accession>A0A0C2C618</accession>
<evidence type="ECO:0008006" key="3">
    <source>
        <dbReference type="Google" id="ProtNLM"/>
    </source>
</evidence>
<protein>
    <recommendedName>
        <fullName evidence="3">DDE Tnp4 domain-containing protein</fullName>
    </recommendedName>
</protein>
<name>A0A0C2C618_9BILA</name>
<proteinExistence type="predicted"/>
<dbReference type="Proteomes" id="UP000054047">
    <property type="component" value="Unassembled WGS sequence"/>
</dbReference>